<proteinExistence type="predicted"/>
<dbReference type="EMBL" id="RSAS01000178">
    <property type="protein sequence ID" value="RRR75572.1"/>
    <property type="molecule type" value="Genomic_DNA"/>
</dbReference>
<organism evidence="1 2">
    <name type="scientific">Candidatus Viridilinea halotolerans</name>
    <dbReference type="NCBI Taxonomy" id="2491704"/>
    <lineage>
        <taxon>Bacteria</taxon>
        <taxon>Bacillati</taxon>
        <taxon>Chloroflexota</taxon>
        <taxon>Chloroflexia</taxon>
        <taxon>Chloroflexales</taxon>
        <taxon>Chloroflexineae</taxon>
        <taxon>Oscillochloridaceae</taxon>
        <taxon>Candidatus Viridilinea</taxon>
    </lineage>
</organism>
<dbReference type="AlphaFoldDB" id="A0A426U6C4"/>
<gene>
    <name evidence="1" type="ORF">EI684_04400</name>
</gene>
<name>A0A426U6C4_9CHLR</name>
<dbReference type="Proteomes" id="UP000280307">
    <property type="component" value="Unassembled WGS sequence"/>
</dbReference>
<protein>
    <recommendedName>
        <fullName evidence="3">XRE family transcriptional regulator</fullName>
    </recommendedName>
</protein>
<evidence type="ECO:0008006" key="3">
    <source>
        <dbReference type="Google" id="ProtNLM"/>
    </source>
</evidence>
<accession>A0A426U6C4</accession>
<evidence type="ECO:0000313" key="1">
    <source>
        <dbReference type="EMBL" id="RRR75572.1"/>
    </source>
</evidence>
<comment type="caution">
    <text evidence="1">The sequence shown here is derived from an EMBL/GenBank/DDBJ whole genome shotgun (WGS) entry which is preliminary data.</text>
</comment>
<evidence type="ECO:0000313" key="2">
    <source>
        <dbReference type="Proteomes" id="UP000280307"/>
    </source>
</evidence>
<reference evidence="1 2" key="1">
    <citation type="submission" date="2018-12" db="EMBL/GenBank/DDBJ databases">
        <title>Genome Sequence of Candidatus Viridilinea halotolerans isolated from saline sulfide-rich spring.</title>
        <authorList>
            <person name="Grouzdev D.S."/>
            <person name="Burganskaya E.I."/>
            <person name="Krutkina M.S."/>
            <person name="Sukhacheva M.V."/>
            <person name="Gorlenko V.M."/>
        </authorList>
    </citation>
    <scope>NUCLEOTIDE SEQUENCE [LARGE SCALE GENOMIC DNA]</scope>
    <source>
        <strain evidence="1">Chok-6</strain>
    </source>
</reference>
<sequence>MTKVVTKLRHLRLQAAAKRGTPLPMQEVANATGMLISRINYLELGKFERIDTRELLALSAFYSQQLDKLVDIADILSFDEQRETPLAV</sequence>